<accession>A0AAU8MKW1</accession>
<sequence length="162" mass="18356">MLSILERGNLVHIIDKTKDIKYLIGEIINKTEPTPDYTSNIGGNMQSYFDLTVKVNSETYEFKHINSCLSIVNNGNVILSENKEGLVPAVESILANSKKIIDPDNISYHTKAVEDCEEILKKVNPTFAKEKEMDDRIFSLENKMTGIDSKLDKMFNLLNKNN</sequence>
<evidence type="ECO:0000313" key="2">
    <source>
        <dbReference type="EMBL" id="XCO00388.1"/>
    </source>
</evidence>
<dbReference type="EMBL" id="PP965498">
    <property type="protein sequence ID" value="XCO00388.1"/>
    <property type="molecule type" value="Genomic_DNA"/>
</dbReference>
<evidence type="ECO:0000313" key="3">
    <source>
        <dbReference type="EMBL" id="XCO00485.1"/>
    </source>
</evidence>
<proteinExistence type="predicted"/>
<reference evidence="1" key="1">
    <citation type="submission" date="2024-06" db="EMBL/GenBank/DDBJ databases">
        <title>Intestivirid acquisition increases across infancy in a wild primate population.</title>
        <authorList>
            <person name="Schneider-Creas I.A."/>
            <person name="Moya I.L."/>
            <person name="Chiou K.L."/>
            <person name="Baniel A."/>
            <person name="Azanaw Haile A."/>
            <person name="Kebede F."/>
            <person name="Abebe B."/>
            <person name="Snyder-Mackler N."/>
            <person name="Varsani A."/>
        </authorList>
    </citation>
    <scope>NUCLEOTIDE SEQUENCE</scope>
    <source>
        <strain evidence="1">Int_RNL_2016_0117_DIX</strain>
        <strain evidence="3">Int_RNL_2017_0546_COW</strain>
        <strain evidence="2">Int_RNL_2018_0945_COW</strain>
    </source>
</reference>
<organism evidence="1">
    <name type="scientific">Geladintestivirus 1</name>
    <dbReference type="NCBI Taxonomy" id="3233133"/>
    <lineage>
        <taxon>Viruses</taxon>
        <taxon>Duplodnaviria</taxon>
        <taxon>Heunggongvirae</taxon>
        <taxon>Uroviricota</taxon>
        <taxon>Caudoviricetes</taxon>
        <taxon>Crassvirales</taxon>
    </lineage>
</organism>
<dbReference type="EMBL" id="PP965499">
    <property type="protein sequence ID" value="XCO00485.1"/>
    <property type="molecule type" value="Genomic_DNA"/>
</dbReference>
<evidence type="ECO:0000313" key="1">
    <source>
        <dbReference type="EMBL" id="XCO00288.1"/>
    </source>
</evidence>
<protein>
    <submittedName>
        <fullName evidence="1">Uncharacterized protein</fullName>
    </submittedName>
</protein>
<name>A0AAU8MKW1_9CAUD</name>
<dbReference type="EMBL" id="PP965497">
    <property type="protein sequence ID" value="XCO00288.1"/>
    <property type="molecule type" value="Genomic_DNA"/>
</dbReference>